<sequence length="102" mass="11756">DNYVNPDKFDGFRFERLRAQEGEETKHQLLSLGVDYVLFGHGRHACPGQFFVVNELKVMLAHVLLNYDIKMADGGGRPKDWQFGIFTGPDTNAKILFRKRRT</sequence>
<dbReference type="Gene3D" id="1.10.630.10">
    <property type="entry name" value="Cytochrome P450"/>
    <property type="match status" value="1"/>
</dbReference>
<dbReference type="Pfam" id="PF00067">
    <property type="entry name" value="p450"/>
    <property type="match status" value="1"/>
</dbReference>
<comment type="similarity">
    <text evidence="2 6">Belongs to the cytochrome P450 family.</text>
</comment>
<evidence type="ECO:0008006" key="9">
    <source>
        <dbReference type="Google" id="ProtNLM"/>
    </source>
</evidence>
<dbReference type="GO" id="GO:0020037">
    <property type="term" value="F:heme binding"/>
    <property type="evidence" value="ECO:0007669"/>
    <property type="project" value="InterPro"/>
</dbReference>
<keyword evidence="6" id="KW-0349">Heme</keyword>
<comment type="cofactor">
    <cofactor evidence="1">
        <name>heme</name>
        <dbReference type="ChEBI" id="CHEBI:30413"/>
    </cofactor>
</comment>
<evidence type="ECO:0000256" key="3">
    <source>
        <dbReference type="ARBA" id="ARBA00022723"/>
    </source>
</evidence>
<evidence type="ECO:0000256" key="6">
    <source>
        <dbReference type="RuleBase" id="RU000461"/>
    </source>
</evidence>
<dbReference type="PROSITE" id="PS00086">
    <property type="entry name" value="CYTOCHROME_P450"/>
    <property type="match status" value="1"/>
</dbReference>
<evidence type="ECO:0000256" key="2">
    <source>
        <dbReference type="ARBA" id="ARBA00010617"/>
    </source>
</evidence>
<dbReference type="Proteomes" id="UP000054549">
    <property type="component" value="Unassembled WGS sequence"/>
</dbReference>
<reference evidence="7 8" key="1">
    <citation type="submission" date="2014-04" db="EMBL/GenBank/DDBJ databases">
        <title>Evolutionary Origins and Diversification of the Mycorrhizal Mutualists.</title>
        <authorList>
            <consortium name="DOE Joint Genome Institute"/>
            <consortium name="Mycorrhizal Genomics Consortium"/>
            <person name="Kohler A."/>
            <person name="Kuo A."/>
            <person name="Nagy L.G."/>
            <person name="Floudas D."/>
            <person name="Copeland A."/>
            <person name="Barry K.W."/>
            <person name="Cichocki N."/>
            <person name="Veneault-Fourrey C."/>
            <person name="LaButti K."/>
            <person name="Lindquist E.A."/>
            <person name="Lipzen A."/>
            <person name="Lundell T."/>
            <person name="Morin E."/>
            <person name="Murat C."/>
            <person name="Riley R."/>
            <person name="Ohm R."/>
            <person name="Sun H."/>
            <person name="Tunlid A."/>
            <person name="Henrissat B."/>
            <person name="Grigoriev I.V."/>
            <person name="Hibbett D.S."/>
            <person name="Martin F."/>
        </authorList>
    </citation>
    <scope>NUCLEOTIDE SEQUENCE [LARGE SCALE GENOMIC DNA]</scope>
    <source>
        <strain evidence="7 8">Koide BX008</strain>
    </source>
</reference>
<organism evidence="7 8">
    <name type="scientific">Amanita muscaria (strain Koide BX008)</name>
    <dbReference type="NCBI Taxonomy" id="946122"/>
    <lineage>
        <taxon>Eukaryota</taxon>
        <taxon>Fungi</taxon>
        <taxon>Dikarya</taxon>
        <taxon>Basidiomycota</taxon>
        <taxon>Agaricomycotina</taxon>
        <taxon>Agaricomycetes</taxon>
        <taxon>Agaricomycetidae</taxon>
        <taxon>Agaricales</taxon>
        <taxon>Pluteineae</taxon>
        <taxon>Amanitaceae</taxon>
        <taxon>Amanita</taxon>
    </lineage>
</organism>
<dbReference type="EMBL" id="KN818296">
    <property type="protein sequence ID" value="KIL60569.1"/>
    <property type="molecule type" value="Genomic_DNA"/>
</dbReference>
<dbReference type="AlphaFoldDB" id="A0A0C2T281"/>
<gene>
    <name evidence="7" type="ORF">M378DRAFT_167933</name>
</gene>
<dbReference type="InParanoid" id="A0A0C2T281"/>
<dbReference type="GO" id="GO:0005506">
    <property type="term" value="F:iron ion binding"/>
    <property type="evidence" value="ECO:0007669"/>
    <property type="project" value="InterPro"/>
</dbReference>
<evidence type="ECO:0000256" key="5">
    <source>
        <dbReference type="ARBA" id="ARBA00023004"/>
    </source>
</evidence>
<keyword evidence="6" id="KW-0503">Monooxygenase</keyword>
<evidence type="ECO:0000313" key="7">
    <source>
        <dbReference type="EMBL" id="KIL60569.1"/>
    </source>
</evidence>
<keyword evidence="4 6" id="KW-0560">Oxidoreductase</keyword>
<dbReference type="SUPFAM" id="SSF48264">
    <property type="entry name" value="Cytochrome P450"/>
    <property type="match status" value="1"/>
</dbReference>
<keyword evidence="8" id="KW-1185">Reference proteome</keyword>
<dbReference type="HOGENOM" id="CLU_022195_6_0_1"/>
<dbReference type="STRING" id="946122.A0A0C2T281"/>
<name>A0A0C2T281_AMAMK</name>
<dbReference type="InterPro" id="IPR036396">
    <property type="entry name" value="Cyt_P450_sf"/>
</dbReference>
<evidence type="ECO:0000256" key="1">
    <source>
        <dbReference type="ARBA" id="ARBA00001971"/>
    </source>
</evidence>
<dbReference type="InterPro" id="IPR001128">
    <property type="entry name" value="Cyt_P450"/>
</dbReference>
<keyword evidence="3 6" id="KW-0479">Metal-binding</keyword>
<feature type="non-terminal residue" evidence="7">
    <location>
        <position position="1"/>
    </location>
</feature>
<dbReference type="OrthoDB" id="3248974at2759"/>
<dbReference type="GO" id="GO:0004497">
    <property type="term" value="F:monooxygenase activity"/>
    <property type="evidence" value="ECO:0007669"/>
    <property type="project" value="UniProtKB-KW"/>
</dbReference>
<evidence type="ECO:0000313" key="8">
    <source>
        <dbReference type="Proteomes" id="UP000054549"/>
    </source>
</evidence>
<proteinExistence type="inferred from homology"/>
<keyword evidence="5 6" id="KW-0408">Iron</keyword>
<protein>
    <recommendedName>
        <fullName evidence="9">Cytochrome P450</fullName>
    </recommendedName>
</protein>
<evidence type="ECO:0000256" key="4">
    <source>
        <dbReference type="ARBA" id="ARBA00023002"/>
    </source>
</evidence>
<accession>A0A0C2T281</accession>
<dbReference type="PANTHER" id="PTHR46206">
    <property type="entry name" value="CYTOCHROME P450"/>
    <property type="match status" value="1"/>
</dbReference>
<dbReference type="GO" id="GO:0016705">
    <property type="term" value="F:oxidoreductase activity, acting on paired donors, with incorporation or reduction of molecular oxygen"/>
    <property type="evidence" value="ECO:0007669"/>
    <property type="project" value="InterPro"/>
</dbReference>
<dbReference type="InterPro" id="IPR017972">
    <property type="entry name" value="Cyt_P450_CS"/>
</dbReference>